<dbReference type="SUPFAM" id="SSF48208">
    <property type="entry name" value="Six-hairpin glycosidases"/>
    <property type="match status" value="1"/>
</dbReference>
<evidence type="ECO:0000259" key="2">
    <source>
        <dbReference type="Pfam" id="PF19291"/>
    </source>
</evidence>
<dbReference type="Proteomes" id="UP000518300">
    <property type="component" value="Unassembled WGS sequence"/>
</dbReference>
<dbReference type="Pfam" id="PF19291">
    <property type="entry name" value="TREH_N"/>
    <property type="match status" value="1"/>
</dbReference>
<dbReference type="Pfam" id="PF00723">
    <property type="entry name" value="Glyco_hydro_15"/>
    <property type="match status" value="1"/>
</dbReference>
<dbReference type="EMBL" id="JABBJJ010000008">
    <property type="protein sequence ID" value="NMO13825.1"/>
    <property type="molecule type" value="Genomic_DNA"/>
</dbReference>
<sequence>MALPLEDYALIGDTQSAALVGRDGSIDWLCWPRFDSDACFAALLGDASHGRWLVAPAGGILKVTRRYRPGTLVLETDYETEDGAVRVVDCMPPRSGAPDLVRVVQGLKGSVPMRMELLAHFGYGDRSPWLRLHEDHASARAGPDAVALRTPVTVRRRGNTLTADFPVEPGARVPFVLAWHPSHEVPPRPLDALAAVEETEAWWKAWSSRLVTTGPWHEPLQRSLITLKALTYSPTGGIVAAPTTSLPTPSGVPPGDARFCWLHDATSALQALLDGGYMEEARAWRDWLVRAVAGEPEELQSSYGVAGERRFPGEELPWLPGYEGTRPVRIGHESRRGLRTEEVGEVMGSFLEAARRGLPPSSDAWTLQRAMLEHLEGRWLKPAAEAPTLTYSKVMAWVAVDRALESAAHFGLDAPGERWKRLRADLHAEVCREGFDSRRGTFTREYGGRGLDARLLRLARLGFLPADDARVRGTVEAVERGLGEGDFVREHDASGAGVSLVCSFWLADSLHLLGRREEAKALFERLLRVRNDVGLLPEEYDPRQRRMAGHFPHSSSHVALVQTAMGLSRGEALGG</sequence>
<accession>A0A848LAE3</accession>
<dbReference type="InterPro" id="IPR008928">
    <property type="entry name" value="6-hairpin_glycosidase_sf"/>
</dbReference>
<gene>
    <name evidence="3" type="ORF">HG543_02970</name>
</gene>
<keyword evidence="4" id="KW-1185">Reference proteome</keyword>
<comment type="caution">
    <text evidence="3">The sequence shown here is derived from an EMBL/GenBank/DDBJ whole genome shotgun (WGS) entry which is preliminary data.</text>
</comment>
<dbReference type="PANTHER" id="PTHR31616:SF0">
    <property type="entry name" value="GLUCAN 1,4-ALPHA-GLUCOSIDASE"/>
    <property type="match status" value="1"/>
</dbReference>
<protein>
    <submittedName>
        <fullName evidence="3">Glycoside hydrolase family 15 protein</fullName>
    </submittedName>
</protein>
<evidence type="ECO:0000313" key="4">
    <source>
        <dbReference type="Proteomes" id="UP000518300"/>
    </source>
</evidence>
<feature type="domain" description="GH15-like" evidence="1">
    <location>
        <begin position="218"/>
        <end position="564"/>
    </location>
</feature>
<evidence type="ECO:0000313" key="3">
    <source>
        <dbReference type="EMBL" id="NMO13825.1"/>
    </source>
</evidence>
<dbReference type="InterPro" id="IPR045582">
    <property type="entry name" value="Trehalase-like_N"/>
</dbReference>
<feature type="domain" description="Trehalase-like N-terminal" evidence="2">
    <location>
        <begin position="2"/>
        <end position="177"/>
    </location>
</feature>
<evidence type="ECO:0000259" key="1">
    <source>
        <dbReference type="Pfam" id="PF00723"/>
    </source>
</evidence>
<organism evidence="3 4">
    <name type="scientific">Pyxidicoccus fallax</name>
    <dbReference type="NCBI Taxonomy" id="394095"/>
    <lineage>
        <taxon>Bacteria</taxon>
        <taxon>Pseudomonadati</taxon>
        <taxon>Myxococcota</taxon>
        <taxon>Myxococcia</taxon>
        <taxon>Myxococcales</taxon>
        <taxon>Cystobacterineae</taxon>
        <taxon>Myxococcaceae</taxon>
        <taxon>Pyxidicoccus</taxon>
    </lineage>
</organism>
<dbReference type="Gene3D" id="1.50.10.10">
    <property type="match status" value="1"/>
</dbReference>
<dbReference type="PANTHER" id="PTHR31616">
    <property type="entry name" value="TREHALASE"/>
    <property type="match status" value="1"/>
</dbReference>
<dbReference type="GO" id="GO:0005975">
    <property type="term" value="P:carbohydrate metabolic process"/>
    <property type="evidence" value="ECO:0007669"/>
    <property type="project" value="InterPro"/>
</dbReference>
<reference evidence="3 4" key="1">
    <citation type="submission" date="2020-04" db="EMBL/GenBank/DDBJ databases">
        <title>Draft genome of Pyxidicoccus fallax type strain.</title>
        <authorList>
            <person name="Whitworth D.E."/>
        </authorList>
    </citation>
    <scope>NUCLEOTIDE SEQUENCE [LARGE SCALE GENOMIC DNA]</scope>
    <source>
        <strain evidence="3 4">DSM 14698</strain>
    </source>
</reference>
<dbReference type="InterPro" id="IPR012341">
    <property type="entry name" value="6hp_glycosidase-like_sf"/>
</dbReference>
<dbReference type="RefSeq" id="WP_169343106.1">
    <property type="nucleotide sequence ID" value="NZ_JABBJJ010000008.1"/>
</dbReference>
<name>A0A848LAE3_9BACT</name>
<dbReference type="InterPro" id="IPR011613">
    <property type="entry name" value="GH15-like"/>
</dbReference>
<keyword evidence="3" id="KW-0378">Hydrolase</keyword>
<dbReference type="AlphaFoldDB" id="A0A848LAE3"/>
<proteinExistence type="predicted"/>
<dbReference type="GO" id="GO:0004553">
    <property type="term" value="F:hydrolase activity, hydrolyzing O-glycosyl compounds"/>
    <property type="evidence" value="ECO:0007669"/>
    <property type="project" value="TreeGrafter"/>
</dbReference>